<dbReference type="InterPro" id="IPR002043">
    <property type="entry name" value="UDG_fam1"/>
</dbReference>
<dbReference type="GeneTree" id="ENSGT00390000003405"/>
<dbReference type="InterPro" id="IPR036895">
    <property type="entry name" value="Uracil-DNA_glycosylase-like_sf"/>
</dbReference>
<evidence type="ECO:0000256" key="3">
    <source>
        <dbReference type="ARBA" id="ARBA00022801"/>
    </source>
</evidence>
<protein>
    <recommendedName>
        <fullName evidence="8">Uracil-DNA glycosylase</fullName>
    </recommendedName>
</protein>
<sequence>MSFIAEERKKFTVYPPIQDVFTWCRLCDMDKVKVVILGQDPYHGPGQAHGLCFSVKKPVCPPPRLENFLWYWYCLQCLVMIFHRWTLRTCITFHFTSELKN</sequence>
<dbReference type="PANTHER" id="PTHR11264:SF0">
    <property type="entry name" value="URACIL-DNA GLYCOSYLASE"/>
    <property type="match status" value="1"/>
</dbReference>
<dbReference type="PROSITE" id="PS00130">
    <property type="entry name" value="U_DNA_GLYCOSYLASE"/>
    <property type="match status" value="1"/>
</dbReference>
<evidence type="ECO:0000256" key="1">
    <source>
        <dbReference type="ARBA" id="ARBA00008184"/>
    </source>
</evidence>
<evidence type="ECO:0000313" key="6">
    <source>
        <dbReference type="Ensembl" id="ENSEBUP00000013437.1"/>
    </source>
</evidence>
<name>A0A8C4QDZ0_EPTBU</name>
<keyword evidence="3" id="KW-0378">Hydrolase</keyword>
<organism evidence="6 7">
    <name type="scientific">Eptatretus burgeri</name>
    <name type="common">Inshore hagfish</name>
    <dbReference type="NCBI Taxonomy" id="7764"/>
    <lineage>
        <taxon>Eukaryota</taxon>
        <taxon>Metazoa</taxon>
        <taxon>Chordata</taxon>
        <taxon>Craniata</taxon>
        <taxon>Vertebrata</taxon>
        <taxon>Cyclostomata</taxon>
        <taxon>Myxini</taxon>
        <taxon>Myxiniformes</taxon>
        <taxon>Myxinidae</taxon>
        <taxon>Eptatretinae</taxon>
        <taxon>Eptatretus</taxon>
    </lineage>
</organism>
<feature type="active site" description="Proton acceptor" evidence="5">
    <location>
        <position position="40"/>
    </location>
</feature>
<dbReference type="SUPFAM" id="SSF52141">
    <property type="entry name" value="Uracil-DNA glycosylase-like"/>
    <property type="match status" value="1"/>
</dbReference>
<dbReference type="GO" id="GO:0097510">
    <property type="term" value="P:base-excision repair, AP site formation via deaminated base removal"/>
    <property type="evidence" value="ECO:0007669"/>
    <property type="project" value="TreeGrafter"/>
</dbReference>
<dbReference type="Proteomes" id="UP000694388">
    <property type="component" value="Unplaced"/>
</dbReference>
<dbReference type="OMA" id="LENFLWY"/>
<comment type="similarity">
    <text evidence="1">Belongs to the uracil-DNA glycosylase (UDG) superfamily. UNG family.</text>
</comment>
<dbReference type="Ensembl" id="ENSEBUT00000014013.1">
    <property type="protein sequence ID" value="ENSEBUP00000013437.1"/>
    <property type="gene ID" value="ENSEBUG00000008483.1"/>
</dbReference>
<proteinExistence type="inferred from homology"/>
<dbReference type="Gene3D" id="3.40.470.10">
    <property type="entry name" value="Uracil-DNA glycosylase-like domain"/>
    <property type="match status" value="1"/>
</dbReference>
<dbReference type="PANTHER" id="PTHR11264">
    <property type="entry name" value="URACIL-DNA GLYCOSYLASE"/>
    <property type="match status" value="1"/>
</dbReference>
<dbReference type="GO" id="GO:0005634">
    <property type="term" value="C:nucleus"/>
    <property type="evidence" value="ECO:0007669"/>
    <property type="project" value="TreeGrafter"/>
</dbReference>
<reference evidence="6" key="1">
    <citation type="submission" date="2025-08" db="UniProtKB">
        <authorList>
            <consortium name="Ensembl"/>
        </authorList>
    </citation>
    <scope>IDENTIFICATION</scope>
</reference>
<dbReference type="GO" id="GO:0005739">
    <property type="term" value="C:mitochondrion"/>
    <property type="evidence" value="ECO:0007669"/>
    <property type="project" value="TreeGrafter"/>
</dbReference>
<dbReference type="AlphaFoldDB" id="A0A8C4QDZ0"/>
<keyword evidence="4" id="KW-0234">DNA repair</keyword>
<keyword evidence="2" id="KW-0227">DNA damage</keyword>
<dbReference type="InterPro" id="IPR018085">
    <property type="entry name" value="Ura-DNA_Glyclase_AS"/>
</dbReference>
<evidence type="ECO:0008006" key="8">
    <source>
        <dbReference type="Google" id="ProtNLM"/>
    </source>
</evidence>
<evidence type="ECO:0000256" key="4">
    <source>
        <dbReference type="ARBA" id="ARBA00023204"/>
    </source>
</evidence>
<evidence type="ECO:0000256" key="5">
    <source>
        <dbReference type="PROSITE-ProRule" id="PRU10072"/>
    </source>
</evidence>
<evidence type="ECO:0000256" key="2">
    <source>
        <dbReference type="ARBA" id="ARBA00022763"/>
    </source>
</evidence>
<accession>A0A8C4QDZ0</accession>
<reference evidence="6" key="2">
    <citation type="submission" date="2025-09" db="UniProtKB">
        <authorList>
            <consortium name="Ensembl"/>
        </authorList>
    </citation>
    <scope>IDENTIFICATION</scope>
</reference>
<keyword evidence="7" id="KW-1185">Reference proteome</keyword>
<evidence type="ECO:0000313" key="7">
    <source>
        <dbReference type="Proteomes" id="UP000694388"/>
    </source>
</evidence>
<dbReference type="GO" id="GO:0004844">
    <property type="term" value="F:uracil DNA N-glycosylase activity"/>
    <property type="evidence" value="ECO:0007669"/>
    <property type="project" value="InterPro"/>
</dbReference>